<gene>
    <name evidence="11" type="primary">ribBA_1</name>
    <name evidence="12" type="synonym">ribBA_2</name>
    <name evidence="11" type="ORF">KBTEX_04340</name>
    <name evidence="12" type="ORF">KBTEX_04341</name>
</gene>
<evidence type="ECO:0000313" key="12">
    <source>
        <dbReference type="EMBL" id="QEA07975.1"/>
    </source>
</evidence>
<dbReference type="AlphaFoldDB" id="A0A5B8RK44"/>
<dbReference type="GO" id="GO:0009231">
    <property type="term" value="P:riboflavin biosynthetic process"/>
    <property type="evidence" value="ECO:0007669"/>
    <property type="project" value="UniProtKB-UniPathway"/>
</dbReference>
<dbReference type="EMBL" id="MN079545">
    <property type="protein sequence ID" value="QEA07974.1"/>
    <property type="molecule type" value="Genomic_DNA"/>
</dbReference>
<dbReference type="Pfam" id="PF00925">
    <property type="entry name" value="GTP_cyclohydro2"/>
    <property type="match status" value="1"/>
</dbReference>
<feature type="domain" description="GTP cyclohydrolase II" evidence="10">
    <location>
        <begin position="47"/>
        <end position="213"/>
    </location>
</feature>
<dbReference type="InterPro" id="IPR036144">
    <property type="entry name" value="RibA-like_sf"/>
</dbReference>
<comment type="cofactor">
    <cofactor evidence="1">
        <name>Mn(2+)</name>
        <dbReference type="ChEBI" id="CHEBI:29035"/>
    </cofactor>
</comment>
<dbReference type="GO" id="GO:0046872">
    <property type="term" value="F:metal ion binding"/>
    <property type="evidence" value="ECO:0007669"/>
    <property type="project" value="UniProtKB-KW"/>
</dbReference>
<evidence type="ECO:0000256" key="6">
    <source>
        <dbReference type="ARBA" id="ARBA00022723"/>
    </source>
</evidence>
<evidence type="ECO:0000256" key="4">
    <source>
        <dbReference type="ARBA" id="ARBA00005520"/>
    </source>
</evidence>
<dbReference type="SUPFAM" id="SSF55821">
    <property type="entry name" value="YrdC/RibB"/>
    <property type="match status" value="1"/>
</dbReference>
<evidence type="ECO:0000256" key="8">
    <source>
        <dbReference type="ARBA" id="ARBA00023211"/>
    </source>
</evidence>
<evidence type="ECO:0000256" key="5">
    <source>
        <dbReference type="ARBA" id="ARBA00022619"/>
    </source>
</evidence>
<dbReference type="Gene3D" id="3.90.870.10">
    <property type="entry name" value="DHBP synthase"/>
    <property type="match status" value="1"/>
</dbReference>
<dbReference type="GO" id="GO:0003935">
    <property type="term" value="F:GTP cyclohydrolase II activity"/>
    <property type="evidence" value="ECO:0007669"/>
    <property type="project" value="TreeGrafter"/>
</dbReference>
<dbReference type="GO" id="GO:0008686">
    <property type="term" value="F:3,4-dihydroxy-2-butanone-4-phosphate synthase activity"/>
    <property type="evidence" value="ECO:0007669"/>
    <property type="project" value="InterPro"/>
</dbReference>
<protein>
    <submittedName>
        <fullName evidence="11">Riboflavin biosynthesis protein RibBA</fullName>
    </submittedName>
</protein>
<keyword evidence="5" id="KW-0686">Riboflavin biosynthesis</keyword>
<keyword evidence="9" id="KW-0456">Lyase</keyword>
<keyword evidence="7" id="KW-0460">Magnesium</keyword>
<evidence type="ECO:0000256" key="7">
    <source>
        <dbReference type="ARBA" id="ARBA00022842"/>
    </source>
</evidence>
<evidence type="ECO:0000313" key="11">
    <source>
        <dbReference type="EMBL" id="QEA07974.1"/>
    </source>
</evidence>
<evidence type="ECO:0000256" key="2">
    <source>
        <dbReference type="ARBA" id="ARBA00001946"/>
    </source>
</evidence>
<dbReference type="EMBL" id="MN079546">
    <property type="protein sequence ID" value="QEA07975.1"/>
    <property type="molecule type" value="Genomic_DNA"/>
</dbReference>
<comment type="cofactor">
    <cofactor evidence="2">
        <name>Mg(2+)</name>
        <dbReference type="ChEBI" id="CHEBI:18420"/>
    </cofactor>
</comment>
<keyword evidence="6" id="KW-0479">Metal-binding</keyword>
<dbReference type="SUPFAM" id="SSF142695">
    <property type="entry name" value="RibA-like"/>
    <property type="match status" value="1"/>
</dbReference>
<comment type="pathway">
    <text evidence="3">Cofactor biosynthesis; riboflavin biosynthesis.</text>
</comment>
<accession>A0A5B8RK44</accession>
<evidence type="ECO:0000256" key="3">
    <source>
        <dbReference type="ARBA" id="ARBA00005104"/>
    </source>
</evidence>
<dbReference type="Pfam" id="PF00926">
    <property type="entry name" value="DHBP_synthase"/>
    <property type="match status" value="1"/>
</dbReference>
<evidence type="ECO:0000259" key="10">
    <source>
        <dbReference type="Pfam" id="PF00925"/>
    </source>
</evidence>
<dbReference type="PANTHER" id="PTHR21327">
    <property type="entry name" value="GTP CYCLOHYDROLASE II-RELATED"/>
    <property type="match status" value="1"/>
</dbReference>
<evidence type="ECO:0000256" key="1">
    <source>
        <dbReference type="ARBA" id="ARBA00001936"/>
    </source>
</evidence>
<dbReference type="InterPro" id="IPR017945">
    <property type="entry name" value="DHBP_synth_RibB-like_a/b_dom"/>
</dbReference>
<evidence type="ECO:0000256" key="9">
    <source>
        <dbReference type="ARBA" id="ARBA00023239"/>
    </source>
</evidence>
<sequence length="217" mass="24454">MIVEVLNEDGTMARRDDLMAFAREHGIKIGTIADLIAYRVRNERTVERVADCELPTSHGRFHLYAYQDVVDGALHFALVRGRPRPEDPVLVRVHIQNTLSDLFDATGLEQSWPLRPALEQLGEEETAVVVMLRRPSDATDVLARMRDYQRLQAGQIDETQGGRAEGEASQDLRTYGVGAQILTDLGVRRMRVLSSPKRMHGLSGFGMEVVEYIEPER</sequence>
<organism evidence="11">
    <name type="scientific">uncultured organism</name>
    <dbReference type="NCBI Taxonomy" id="155900"/>
    <lineage>
        <taxon>unclassified sequences</taxon>
        <taxon>environmental samples</taxon>
    </lineage>
</organism>
<dbReference type="UniPathway" id="UPA00275"/>
<dbReference type="Gene3D" id="3.40.50.10990">
    <property type="entry name" value="GTP cyclohydrolase II"/>
    <property type="match status" value="1"/>
</dbReference>
<proteinExistence type="inferred from homology"/>
<dbReference type="InterPro" id="IPR000422">
    <property type="entry name" value="DHBP_synthase_RibB"/>
</dbReference>
<dbReference type="InterPro" id="IPR032677">
    <property type="entry name" value="GTP_cyclohydro_II"/>
</dbReference>
<dbReference type="PANTHER" id="PTHR21327:SF34">
    <property type="entry name" value="3,4-DIHYDROXY-2-BUTANONE 4-PHOSPHATE SYNTHASE"/>
    <property type="match status" value="1"/>
</dbReference>
<comment type="similarity">
    <text evidence="4">In the N-terminal section; belongs to the DHBP synthase family.</text>
</comment>
<reference evidence="11" key="1">
    <citation type="submission" date="2019-06" db="EMBL/GenBank/DDBJ databases">
        <authorList>
            <person name="Murdoch R.W."/>
            <person name="Fathepure B."/>
        </authorList>
    </citation>
    <scope>NUCLEOTIDE SEQUENCE</scope>
</reference>
<name>A0A5B8RK44_9ZZZZ</name>
<keyword evidence="8" id="KW-0464">Manganese</keyword>